<dbReference type="Gene3D" id="3.40.50.180">
    <property type="entry name" value="Methylesterase CheB, C-terminal domain"/>
    <property type="match status" value="1"/>
</dbReference>
<dbReference type="PROSITE" id="PS50109">
    <property type="entry name" value="HIS_KIN"/>
    <property type="match status" value="1"/>
</dbReference>
<dbReference type="PROSITE" id="PS50123">
    <property type="entry name" value="CHER"/>
    <property type="match status" value="1"/>
</dbReference>
<dbReference type="Pfam" id="PF00512">
    <property type="entry name" value="HisKA"/>
    <property type="match status" value="1"/>
</dbReference>
<proteinExistence type="predicted"/>
<dbReference type="Gene3D" id="3.40.50.150">
    <property type="entry name" value="Vaccinia Virus protein VP39"/>
    <property type="match status" value="1"/>
</dbReference>
<dbReference type="SUPFAM" id="SSF47384">
    <property type="entry name" value="Homodimeric domain of signal transducing histidine kinase"/>
    <property type="match status" value="1"/>
</dbReference>
<dbReference type="InterPro" id="IPR003594">
    <property type="entry name" value="HATPase_dom"/>
</dbReference>
<feature type="domain" description="PAC" evidence="7">
    <location>
        <begin position="1054"/>
        <end position="1111"/>
    </location>
</feature>
<feature type="domain" description="CheR-type methyltransferase" evidence="9">
    <location>
        <begin position="212"/>
        <end position="494"/>
    </location>
</feature>
<dbReference type="InterPro" id="IPR035909">
    <property type="entry name" value="CheB_C"/>
</dbReference>
<dbReference type="EC" id="2.7.13.3" evidence="2"/>
<dbReference type="InterPro" id="IPR013767">
    <property type="entry name" value="PAS_fold"/>
</dbReference>
<dbReference type="Gene3D" id="1.10.287.130">
    <property type="match status" value="1"/>
</dbReference>
<dbReference type="EMBL" id="CP056775">
    <property type="protein sequence ID" value="QRR00660.1"/>
    <property type="molecule type" value="Genomic_DNA"/>
</dbReference>
<dbReference type="InterPro" id="IPR000014">
    <property type="entry name" value="PAS"/>
</dbReference>
<dbReference type="PRINTS" id="PR00996">
    <property type="entry name" value="CHERMTFRASE"/>
</dbReference>
<comment type="caution">
    <text evidence="3">Lacks conserved residue(s) required for the propagation of feature annotation.</text>
</comment>
<dbReference type="SUPFAM" id="SSF52738">
    <property type="entry name" value="Methylesterase CheB, C-terminal domain"/>
    <property type="match status" value="1"/>
</dbReference>
<dbReference type="InterPro" id="IPR029063">
    <property type="entry name" value="SAM-dependent_MTases_sf"/>
</dbReference>
<feature type="domain" description="CheB-type methylesterase" evidence="8">
    <location>
        <begin position="21"/>
        <end position="204"/>
    </location>
</feature>
<dbReference type="InterPro" id="IPR013656">
    <property type="entry name" value="PAS_4"/>
</dbReference>
<gene>
    <name evidence="10" type="ORF">HWI92_06940</name>
</gene>
<feature type="domain" description="PAC" evidence="7">
    <location>
        <begin position="811"/>
        <end position="861"/>
    </location>
</feature>
<feature type="domain" description="PAS" evidence="6">
    <location>
        <begin position="986"/>
        <end position="1056"/>
    </location>
</feature>
<dbReference type="Pfam" id="PF03705">
    <property type="entry name" value="CheR_N"/>
    <property type="match status" value="1"/>
</dbReference>
<feature type="domain" description="PAS" evidence="6">
    <location>
        <begin position="862"/>
        <end position="920"/>
    </location>
</feature>
<evidence type="ECO:0000256" key="1">
    <source>
        <dbReference type="ARBA" id="ARBA00000085"/>
    </source>
</evidence>
<feature type="domain" description="Histidine kinase" evidence="5">
    <location>
        <begin position="1523"/>
        <end position="1743"/>
    </location>
</feature>
<feature type="domain" description="PAC" evidence="7">
    <location>
        <begin position="1313"/>
        <end position="1364"/>
    </location>
</feature>
<dbReference type="InterPro" id="IPR000700">
    <property type="entry name" value="PAS-assoc_C"/>
</dbReference>
<accession>A0ABX7I464</accession>
<dbReference type="Proteomes" id="UP000612680">
    <property type="component" value="Chromosome"/>
</dbReference>
<dbReference type="SUPFAM" id="SSF55874">
    <property type="entry name" value="ATPase domain of HSP90 chaperone/DNA topoisomerase II/histidine kinase"/>
    <property type="match status" value="1"/>
</dbReference>
<dbReference type="InterPro" id="IPR036097">
    <property type="entry name" value="HisK_dim/P_sf"/>
</dbReference>
<evidence type="ECO:0000259" key="6">
    <source>
        <dbReference type="PROSITE" id="PS50112"/>
    </source>
</evidence>
<dbReference type="RefSeq" id="WP_204662007.1">
    <property type="nucleotide sequence ID" value="NZ_CP056775.1"/>
</dbReference>
<reference evidence="10 11" key="1">
    <citation type="submission" date="2020-06" db="EMBL/GenBank/DDBJ databases">
        <title>Dyadobacter sandarakinus sp. nov., isolated from the soil of the Arctic Yellow River Station.</title>
        <authorList>
            <person name="Zhang Y."/>
            <person name="Peng F."/>
        </authorList>
    </citation>
    <scope>NUCLEOTIDE SEQUENCE [LARGE SCALE GENOMIC DNA]</scope>
    <source>
        <strain evidence="10 11">Q3-56</strain>
    </source>
</reference>
<dbReference type="SMART" id="SM00387">
    <property type="entry name" value="HATPase_c"/>
    <property type="match status" value="1"/>
</dbReference>
<dbReference type="SUPFAM" id="SSF53335">
    <property type="entry name" value="S-adenosyl-L-methionine-dependent methyltransferases"/>
    <property type="match status" value="1"/>
</dbReference>
<dbReference type="SUPFAM" id="SSF47757">
    <property type="entry name" value="Chemotaxis receptor methyltransferase CheR, N-terminal domain"/>
    <property type="match status" value="1"/>
</dbReference>
<dbReference type="InterPro" id="IPR022642">
    <property type="entry name" value="CheR_C"/>
</dbReference>
<dbReference type="CDD" id="cd00082">
    <property type="entry name" value="HisKA"/>
    <property type="match status" value="1"/>
</dbReference>
<evidence type="ECO:0000256" key="3">
    <source>
        <dbReference type="PROSITE-ProRule" id="PRU00050"/>
    </source>
</evidence>
<dbReference type="CDD" id="cd16434">
    <property type="entry name" value="CheB-CheR_fusion"/>
    <property type="match status" value="1"/>
</dbReference>
<comment type="catalytic activity">
    <reaction evidence="1">
        <text>ATP + protein L-histidine = ADP + protein N-phospho-L-histidine.</text>
        <dbReference type="EC" id="2.7.13.3"/>
    </reaction>
</comment>
<dbReference type="Pfam" id="PF02518">
    <property type="entry name" value="HATPase_c"/>
    <property type="match status" value="1"/>
</dbReference>
<dbReference type="InterPro" id="IPR001610">
    <property type="entry name" value="PAC"/>
</dbReference>
<dbReference type="PROSITE" id="PS50113">
    <property type="entry name" value="PAC"/>
    <property type="match status" value="5"/>
</dbReference>
<sequence>MSKKKSKKETQGQSQDDAVFIVGIGASAGGVEALMEFFAQVPADSRMAYVVILHLLPDYDSKLAEILRPVAKIPVSQVQENVTIEANHIYLVPPDQHLQVQGDQIVVFPNLRIEERRAPVDIFFRTLADSHGPRAIAVILSGTGANGSMGIKRIKENGGSVFVQNPREAAFNEMPRQAISTELVDDILPVGQIPARLVAYRESMGKVTIRIEAQMRPEDQQQALREIFTQLRLRTGHDFSNYKRPTLMRRLERRITVRSLPGLPAYAAFLREHPEETQALLKDLLISVTNFFRDGKVFAALEKDIVPLLTRNKNAESTIRIWVAGCATGEEAYSIAMLLAEKTTGVIDAPKVQIFATDIDEAAIAIAREGRYTLNDAADVSPERLRRFFMLEGDDYRVRQEIRELVLFAQHNVLKDPPFSRLDLISCRNLLIYLNQTAQERVMETFHFALKPGGHLLLGLSETTDGAGDLFATLSREHHIYESRPVAVRSYPVPENTPVVPQERRLLSQPQPQAEPRSYTSRLNFGELHQQLLEQYAPPSIIVNEELDILHLSERAGQYLQIAGGEPSKSLLKLIRPELRLELRRAFYQAVKQKTNVEARNLKVRIDEKLQVVTLHVRPVLDDNDPSRSNPARGFLLVLFEIVGEAAGSIQSVLSSEEPIARQLEEELIRVKAQLRSSHEQHETQAEELKASNEELQAMNEELRSAAEELETSKEELQSINEELTTVNQELKIKLEEISMTSNNFQNLINSTDLATLFLDRSLRVHMFTPAARSIFNLITSDIGRPLSDITNRLNYEHLQNDAITVLNSLQPLEREVQTVDERVFMMRVLPYRTAEDRINGIVLTFVDVTRRKNAEEAMRQSEEHMRLIFESARDYAIVTLNLHRQVSGWNTGAQMMTGYPEAEIMGQSGDILFTPEDRQAGAPDREEQVTREQGRAVNERWHLRKDGTRFWGSGSVSPLKDSAGNLRGFVKIMRDLTEHRSAEEAKSFLASIAESSGDAILTINLAGVITSWNRAAETLYGYPAAAVIGKVLNTLQLPEDLANALRSTDEIRQSQQVEVFDTLRVEKNGRDLHLELVISPVKDAASRVIGVSAIARDITSRKRAEQAQALKQFTLQQQTEALARTGSWEYDRATGQFVWSEGMYHLFGLEAGTPVPEDIYVAKTIDADQHLATRLMEWLRGGREPYEGGLRINANNDIRYLKIKAMVMPGENGEPGKLLGIDWDITEQTLAQEQIRQSEAQLRTLVENTPDGITRWDKNLRLVFANSAFVEKTGQSLEALLGKTNSEMGQSDDIAVPYTESLRKTFETGTAQEHYNSLPSKNGQLDYYSRMVPERGADNLVESVLAIARDITELQKAQQEIRYIAENLQAVLDASPASIGLLKVVRDDRGAIIDFNLAVGNQKLAEFFGQPLPQLVGQPAEYFNALLWESQTLEILTRVYAADQPRYNEKYLNINGQERWLAVGVSRQDDGVVLTGIDVTELRQTQAQQQFWLGELEKASQSTQALGELRNALKERGELLRAASHDLRGQVGVIASAAELLGMAGSEANNGVMIQMIQRNIRQMTNLMTSLLDYARLEAGQEVITPARFNVAELLQELVVGTKAVAEEQRLWLETGGPAMLEVETDAMQLRRIAQNLLLNALKYTDAGGVTIHWGLVDGEQGWYFSVADTGPGLAGHIVGRLRGEVPATHAGEAGDTPRVPGSEGIGLAIVKHLCTLLGGQLVVETEHGKGTRIEVRFSGPLPGPEGD</sequence>
<feature type="domain" description="PAC" evidence="7">
    <location>
        <begin position="937"/>
        <end position="989"/>
    </location>
</feature>
<dbReference type="Pfam" id="PF01739">
    <property type="entry name" value="CheR"/>
    <property type="match status" value="1"/>
</dbReference>
<dbReference type="InterPro" id="IPR036890">
    <property type="entry name" value="HATPase_C_sf"/>
</dbReference>
<evidence type="ECO:0000259" key="5">
    <source>
        <dbReference type="PROSITE" id="PS50109"/>
    </source>
</evidence>
<feature type="coiled-coil region" evidence="4">
    <location>
        <begin position="661"/>
        <end position="741"/>
    </location>
</feature>
<dbReference type="NCBIfam" id="TIGR00229">
    <property type="entry name" value="sensory_box"/>
    <property type="match status" value="3"/>
</dbReference>
<evidence type="ECO:0000313" key="10">
    <source>
        <dbReference type="EMBL" id="QRR00660.1"/>
    </source>
</evidence>
<dbReference type="CDD" id="cd02440">
    <property type="entry name" value="AdoMet_MTases"/>
    <property type="match status" value="1"/>
</dbReference>
<evidence type="ECO:0000256" key="4">
    <source>
        <dbReference type="SAM" id="Coils"/>
    </source>
</evidence>
<keyword evidence="4" id="KW-0175">Coiled coil</keyword>
<dbReference type="InterPro" id="IPR000673">
    <property type="entry name" value="Sig_transdc_resp-reg_Me-estase"/>
</dbReference>
<keyword evidence="11" id="KW-1185">Reference proteome</keyword>
<dbReference type="SMART" id="SM00138">
    <property type="entry name" value="MeTrc"/>
    <property type="match status" value="1"/>
</dbReference>
<dbReference type="InterPro" id="IPR050903">
    <property type="entry name" value="Bact_Chemotaxis_MeTrfase"/>
</dbReference>
<dbReference type="PANTHER" id="PTHR24422:SF27">
    <property type="entry name" value="PROTEIN-GLUTAMATE O-METHYLTRANSFERASE"/>
    <property type="match status" value="1"/>
</dbReference>
<dbReference type="Pfam" id="PF01339">
    <property type="entry name" value="CheB_methylest"/>
    <property type="match status" value="1"/>
</dbReference>
<dbReference type="SMART" id="SM00091">
    <property type="entry name" value="PAS"/>
    <property type="match status" value="6"/>
</dbReference>
<dbReference type="Pfam" id="PF08448">
    <property type="entry name" value="PAS_4"/>
    <property type="match status" value="1"/>
</dbReference>
<name>A0ABX7I464_9BACT</name>
<evidence type="ECO:0000259" key="9">
    <source>
        <dbReference type="PROSITE" id="PS50123"/>
    </source>
</evidence>
<dbReference type="CDD" id="cd00130">
    <property type="entry name" value="PAS"/>
    <property type="match status" value="3"/>
</dbReference>
<feature type="domain" description="PAC" evidence="7">
    <location>
        <begin position="1185"/>
        <end position="1238"/>
    </location>
</feature>
<evidence type="ECO:0000313" key="11">
    <source>
        <dbReference type="Proteomes" id="UP000612680"/>
    </source>
</evidence>
<dbReference type="SUPFAM" id="SSF55785">
    <property type="entry name" value="PYP-like sensor domain (PAS domain)"/>
    <property type="match status" value="6"/>
</dbReference>
<protein>
    <recommendedName>
        <fullName evidence="2">histidine kinase</fullName>
        <ecNumber evidence="2">2.7.13.3</ecNumber>
    </recommendedName>
</protein>
<evidence type="ECO:0000259" key="7">
    <source>
        <dbReference type="PROSITE" id="PS50113"/>
    </source>
</evidence>
<dbReference type="Pfam" id="PF13596">
    <property type="entry name" value="PAS_10"/>
    <property type="match status" value="1"/>
</dbReference>
<dbReference type="Pfam" id="PF13426">
    <property type="entry name" value="PAS_9"/>
    <property type="match status" value="1"/>
</dbReference>
<dbReference type="PROSITE" id="PS50112">
    <property type="entry name" value="PAS"/>
    <property type="match status" value="3"/>
</dbReference>
<dbReference type="SMART" id="SM00388">
    <property type="entry name" value="HisKA"/>
    <property type="match status" value="1"/>
</dbReference>
<dbReference type="SMART" id="SM00086">
    <property type="entry name" value="PAC"/>
    <property type="match status" value="5"/>
</dbReference>
<feature type="domain" description="PAS" evidence="6">
    <location>
        <begin position="1239"/>
        <end position="1310"/>
    </location>
</feature>
<dbReference type="PANTHER" id="PTHR24422">
    <property type="entry name" value="CHEMOTAXIS PROTEIN METHYLTRANSFERASE"/>
    <property type="match status" value="1"/>
</dbReference>
<dbReference type="Gene3D" id="3.30.565.10">
    <property type="entry name" value="Histidine kinase-like ATPase, C-terminal domain"/>
    <property type="match status" value="1"/>
</dbReference>
<dbReference type="InterPro" id="IPR000780">
    <property type="entry name" value="CheR_MeTrfase"/>
</dbReference>
<dbReference type="Pfam" id="PF00989">
    <property type="entry name" value="PAS"/>
    <property type="match status" value="1"/>
</dbReference>
<organism evidence="10 11">
    <name type="scientific">Dyadobacter sandarakinus</name>
    <dbReference type="NCBI Taxonomy" id="2747268"/>
    <lineage>
        <taxon>Bacteria</taxon>
        <taxon>Pseudomonadati</taxon>
        <taxon>Bacteroidota</taxon>
        <taxon>Cytophagia</taxon>
        <taxon>Cytophagales</taxon>
        <taxon>Spirosomataceae</taxon>
        <taxon>Dyadobacter</taxon>
    </lineage>
</organism>
<dbReference type="InterPro" id="IPR005467">
    <property type="entry name" value="His_kinase_dom"/>
</dbReference>
<evidence type="ECO:0000259" key="8">
    <source>
        <dbReference type="PROSITE" id="PS50122"/>
    </source>
</evidence>
<dbReference type="InterPro" id="IPR022641">
    <property type="entry name" value="CheR_N"/>
</dbReference>
<dbReference type="Gene3D" id="3.30.450.20">
    <property type="entry name" value="PAS domain"/>
    <property type="match status" value="6"/>
</dbReference>
<dbReference type="InterPro" id="IPR003661">
    <property type="entry name" value="HisK_dim/P_dom"/>
</dbReference>
<dbReference type="PROSITE" id="PS50122">
    <property type="entry name" value="CHEB"/>
    <property type="match status" value="1"/>
</dbReference>
<dbReference type="InterPro" id="IPR035965">
    <property type="entry name" value="PAS-like_dom_sf"/>
</dbReference>
<evidence type="ECO:0000256" key="2">
    <source>
        <dbReference type="ARBA" id="ARBA00012438"/>
    </source>
</evidence>